<evidence type="ECO:0000256" key="8">
    <source>
        <dbReference type="RuleBase" id="RU004447"/>
    </source>
</evidence>
<feature type="domain" description="Peptidase M16 C-terminal" evidence="11">
    <location>
        <begin position="207"/>
        <end position="387"/>
    </location>
</feature>
<evidence type="ECO:0000256" key="1">
    <source>
        <dbReference type="ARBA" id="ARBA00001947"/>
    </source>
</evidence>
<protein>
    <submittedName>
        <fullName evidence="12">Insulinase family protein</fullName>
    </submittedName>
</protein>
<dbReference type="InterPro" id="IPR050626">
    <property type="entry name" value="Peptidase_M16"/>
</dbReference>
<evidence type="ECO:0000313" key="13">
    <source>
        <dbReference type="Proteomes" id="UP001500582"/>
    </source>
</evidence>
<evidence type="ECO:0000259" key="11">
    <source>
        <dbReference type="Pfam" id="PF05193"/>
    </source>
</evidence>
<gene>
    <name evidence="12" type="ORF">GCM10023149_07870</name>
</gene>
<dbReference type="RefSeq" id="WP_345209697.1">
    <property type="nucleotide sequence ID" value="NZ_BAABFT010000002.1"/>
</dbReference>
<dbReference type="Gene3D" id="3.30.830.10">
    <property type="entry name" value="Metalloenzyme, LuxS/M16 peptidase-like"/>
    <property type="match status" value="4"/>
</dbReference>
<feature type="domain" description="Peptidase M16 N-terminal" evidence="10">
    <location>
        <begin position="50"/>
        <end position="167"/>
    </location>
</feature>
<accession>A0ABP8FWM5</accession>
<feature type="domain" description="Peptidase M16 C-terminal" evidence="11">
    <location>
        <begin position="684"/>
        <end position="860"/>
    </location>
</feature>
<evidence type="ECO:0000256" key="9">
    <source>
        <dbReference type="SAM" id="SignalP"/>
    </source>
</evidence>
<dbReference type="SUPFAM" id="SSF63411">
    <property type="entry name" value="LuxS/MPP-like metallohydrolase"/>
    <property type="match status" value="4"/>
</dbReference>
<dbReference type="Pfam" id="PF00675">
    <property type="entry name" value="Peptidase_M16"/>
    <property type="match status" value="1"/>
</dbReference>
<comment type="cofactor">
    <cofactor evidence="1">
        <name>Zn(2+)</name>
        <dbReference type="ChEBI" id="CHEBI:29105"/>
    </cofactor>
</comment>
<comment type="caution">
    <text evidence="12">The sequence shown here is derived from an EMBL/GenBank/DDBJ whole genome shotgun (WGS) entry which is preliminary data.</text>
</comment>
<keyword evidence="13" id="KW-1185">Reference proteome</keyword>
<keyword evidence="3" id="KW-0645">Protease</keyword>
<feature type="signal peptide" evidence="9">
    <location>
        <begin position="1"/>
        <end position="26"/>
    </location>
</feature>
<reference evidence="13" key="1">
    <citation type="journal article" date="2019" name="Int. J. Syst. Evol. Microbiol.">
        <title>The Global Catalogue of Microorganisms (GCM) 10K type strain sequencing project: providing services to taxonomists for standard genome sequencing and annotation.</title>
        <authorList>
            <consortium name="The Broad Institute Genomics Platform"/>
            <consortium name="The Broad Institute Genome Sequencing Center for Infectious Disease"/>
            <person name="Wu L."/>
            <person name="Ma J."/>
        </authorList>
    </citation>
    <scope>NUCLEOTIDE SEQUENCE [LARGE SCALE GENOMIC DNA]</scope>
    <source>
        <strain evidence="13">JCM 17705</strain>
    </source>
</reference>
<dbReference type="PANTHER" id="PTHR43690">
    <property type="entry name" value="NARDILYSIN"/>
    <property type="match status" value="1"/>
</dbReference>
<name>A0ABP8FWM5_9SPHI</name>
<evidence type="ECO:0000256" key="3">
    <source>
        <dbReference type="ARBA" id="ARBA00022670"/>
    </source>
</evidence>
<keyword evidence="5" id="KW-0378">Hydrolase</keyword>
<evidence type="ECO:0000313" key="12">
    <source>
        <dbReference type="EMBL" id="GAA4312492.1"/>
    </source>
</evidence>
<dbReference type="InterPro" id="IPR001431">
    <property type="entry name" value="Pept_M16_Zn_BS"/>
</dbReference>
<evidence type="ECO:0000256" key="7">
    <source>
        <dbReference type="ARBA" id="ARBA00023049"/>
    </source>
</evidence>
<evidence type="ECO:0000256" key="5">
    <source>
        <dbReference type="ARBA" id="ARBA00022801"/>
    </source>
</evidence>
<evidence type="ECO:0000256" key="4">
    <source>
        <dbReference type="ARBA" id="ARBA00022723"/>
    </source>
</evidence>
<dbReference type="InterPro" id="IPR011765">
    <property type="entry name" value="Pept_M16_N"/>
</dbReference>
<evidence type="ECO:0000256" key="2">
    <source>
        <dbReference type="ARBA" id="ARBA00007261"/>
    </source>
</evidence>
<keyword evidence="6" id="KW-0862">Zinc</keyword>
<sequence>MPLKFNNKPCILALTCILFSSLHTNAQTIPFDAAVRTGKLPNGFTYYIRHNEEPKNRVTFYLANKVGSLLETDDQQGLAHFMEHMSFNGTVHFPKNELVNYLQKAGVRFGADINAYTGFDETVYQLPLPSDDPAILKNGIEIMHDWAHGATLDVAEINKERGVVLEEKRLGKGAGDRMRTKYFPVILNNSRYANRLPIGTEEVLKNFKPEAIKRYYQDWYRPNLQALIIVGDIDVAKMEQLIKAKFADLKNPVKEKPRTKYTVPLTGKNQFIAVTDAEMPVTSLELMIKQPELPLHTVAQYRQNIVRQLFNTMLGERYGELTRQADPPFLNGGAGINSFIGGLDAYSISVTAKPGELEKGFKAVWRENERIKRFGFTATELERAKTSYYNQVESVQKEKNKTPSDSYVNEYLHYFLHGTAAPGIDYEFNLVKKELAGITLTELNSLAKTVSKTTDRDILLMAPEKDKASLPTEATVINWMKDIQAEEITAYKDETSTESILKNEPVAGKIVSKQRDGKSGITTLMLSNGITVLLKPTDFKNNEISFSGFAPGGTSLYNDADYQSASAANMIPSYGVGNYNTTAMEKYLSGKQLGVQVFVTERTQSINGGSVNNDLEAALQLMYGYITEPRKDSLMFQGMIARSKASLANRQNDPNSVFQDTISAVLGNYSVRRTAPSIEKISQMNLDRAYAIYKERFASERGFTFVFVGSIDTVTIMPLLEKYIGGLPATGNVEEAKDLNINIPAGKIEKIVYKGTEPKASVNLVFSGAFDYSFAGKLKMDALKETLQIRLLERLREDEGGVYSPGVRLNTTKLPQGRFNMTVSFGCAPENVDKLIASSLDEIEKIKTAGPAQVNVDKFKAETQRSIETAVKTNGFWLGYLSSQLQNKEDLNQIDTYIQQLNTITPADVKDVAGKYLSGKNYIKLVLLPQKAQ</sequence>
<feature type="chain" id="PRO_5045943506" evidence="9">
    <location>
        <begin position="27"/>
        <end position="933"/>
    </location>
</feature>
<evidence type="ECO:0000259" key="10">
    <source>
        <dbReference type="Pfam" id="PF00675"/>
    </source>
</evidence>
<keyword evidence="7" id="KW-0482">Metalloprotease</keyword>
<dbReference type="InterPro" id="IPR007863">
    <property type="entry name" value="Peptidase_M16_C"/>
</dbReference>
<dbReference type="Pfam" id="PF05193">
    <property type="entry name" value="Peptidase_M16_C"/>
    <property type="match status" value="2"/>
</dbReference>
<keyword evidence="4" id="KW-0479">Metal-binding</keyword>
<organism evidence="12 13">
    <name type="scientific">Mucilaginibacter gynuensis</name>
    <dbReference type="NCBI Taxonomy" id="1302236"/>
    <lineage>
        <taxon>Bacteria</taxon>
        <taxon>Pseudomonadati</taxon>
        <taxon>Bacteroidota</taxon>
        <taxon>Sphingobacteriia</taxon>
        <taxon>Sphingobacteriales</taxon>
        <taxon>Sphingobacteriaceae</taxon>
        <taxon>Mucilaginibacter</taxon>
    </lineage>
</organism>
<dbReference type="EMBL" id="BAABFT010000002">
    <property type="protein sequence ID" value="GAA4312492.1"/>
    <property type="molecule type" value="Genomic_DNA"/>
</dbReference>
<dbReference type="Proteomes" id="UP001500582">
    <property type="component" value="Unassembled WGS sequence"/>
</dbReference>
<dbReference type="InterPro" id="IPR011249">
    <property type="entry name" value="Metalloenz_LuxS/M16"/>
</dbReference>
<dbReference type="PANTHER" id="PTHR43690:SF34">
    <property type="entry name" value="ZINC PROTEASE PQQL-LIKE"/>
    <property type="match status" value="1"/>
</dbReference>
<proteinExistence type="inferred from homology"/>
<evidence type="ECO:0000256" key="6">
    <source>
        <dbReference type="ARBA" id="ARBA00022833"/>
    </source>
</evidence>
<dbReference type="PROSITE" id="PS00143">
    <property type="entry name" value="INSULINASE"/>
    <property type="match status" value="1"/>
</dbReference>
<keyword evidence="9" id="KW-0732">Signal</keyword>
<comment type="similarity">
    <text evidence="2 8">Belongs to the peptidase M16 family.</text>
</comment>